<evidence type="ECO:0000259" key="3">
    <source>
        <dbReference type="PROSITE" id="PS51186"/>
    </source>
</evidence>
<proteinExistence type="predicted"/>
<name>A0A4R6WNB4_9PROT</name>
<keyword evidence="2" id="KW-0012">Acyltransferase</keyword>
<keyword evidence="1 4" id="KW-0808">Transferase</keyword>
<reference evidence="4 5" key="1">
    <citation type="submission" date="2019-03" db="EMBL/GenBank/DDBJ databases">
        <title>Genomic Encyclopedia of Type Strains, Phase III (KMG-III): the genomes of soil and plant-associated and newly described type strains.</title>
        <authorList>
            <person name="Whitman W."/>
        </authorList>
    </citation>
    <scope>NUCLEOTIDE SEQUENCE [LARGE SCALE GENOMIC DNA]</scope>
    <source>
        <strain evidence="4 5">CGMCC 1.7660</strain>
    </source>
</reference>
<keyword evidence="5" id="KW-1185">Reference proteome</keyword>
<dbReference type="Pfam" id="PF00583">
    <property type="entry name" value="Acetyltransf_1"/>
    <property type="match status" value="1"/>
</dbReference>
<accession>A0A4R6WNB4</accession>
<evidence type="ECO:0000256" key="2">
    <source>
        <dbReference type="ARBA" id="ARBA00023315"/>
    </source>
</evidence>
<evidence type="ECO:0000313" key="4">
    <source>
        <dbReference type="EMBL" id="TDQ82539.1"/>
    </source>
</evidence>
<dbReference type="CDD" id="cd04301">
    <property type="entry name" value="NAT_SF"/>
    <property type="match status" value="1"/>
</dbReference>
<organism evidence="4 5">
    <name type="scientific">Dongia mobilis</name>
    <dbReference type="NCBI Taxonomy" id="578943"/>
    <lineage>
        <taxon>Bacteria</taxon>
        <taxon>Pseudomonadati</taxon>
        <taxon>Pseudomonadota</taxon>
        <taxon>Alphaproteobacteria</taxon>
        <taxon>Rhodospirillales</taxon>
        <taxon>Dongiaceae</taxon>
        <taxon>Dongia</taxon>
    </lineage>
</organism>
<dbReference type="InterPro" id="IPR016181">
    <property type="entry name" value="Acyl_CoA_acyltransferase"/>
</dbReference>
<protein>
    <submittedName>
        <fullName evidence="4">RimJ/RimL family protein N-acetyltransferase</fullName>
    </submittedName>
</protein>
<dbReference type="OrthoDB" id="9799092at2"/>
<dbReference type="InterPro" id="IPR000182">
    <property type="entry name" value="GNAT_dom"/>
</dbReference>
<dbReference type="AlphaFoldDB" id="A0A4R6WNB4"/>
<comment type="caution">
    <text evidence="4">The sequence shown here is derived from an EMBL/GenBank/DDBJ whole genome shotgun (WGS) entry which is preliminary data.</text>
</comment>
<feature type="domain" description="N-acetyltransferase" evidence="3">
    <location>
        <begin position="17"/>
        <end position="172"/>
    </location>
</feature>
<evidence type="ECO:0000256" key="1">
    <source>
        <dbReference type="ARBA" id="ARBA00022679"/>
    </source>
</evidence>
<dbReference type="Proteomes" id="UP000295783">
    <property type="component" value="Unassembled WGS sequence"/>
</dbReference>
<gene>
    <name evidence="4" type="ORF">A8950_2362</name>
</gene>
<dbReference type="SUPFAM" id="SSF55729">
    <property type="entry name" value="Acyl-CoA N-acyltransferases (Nat)"/>
    <property type="match status" value="1"/>
</dbReference>
<dbReference type="Gene3D" id="3.40.630.30">
    <property type="match status" value="1"/>
</dbReference>
<evidence type="ECO:0000313" key="5">
    <source>
        <dbReference type="Proteomes" id="UP000295783"/>
    </source>
</evidence>
<dbReference type="InterPro" id="IPR050832">
    <property type="entry name" value="Bact_Acetyltransf"/>
</dbReference>
<dbReference type="PROSITE" id="PS51186">
    <property type="entry name" value="GNAT"/>
    <property type="match status" value="1"/>
</dbReference>
<dbReference type="EMBL" id="SNYW01000008">
    <property type="protein sequence ID" value="TDQ82539.1"/>
    <property type="molecule type" value="Genomic_DNA"/>
</dbReference>
<dbReference type="GO" id="GO:0016747">
    <property type="term" value="F:acyltransferase activity, transferring groups other than amino-acyl groups"/>
    <property type="evidence" value="ECO:0007669"/>
    <property type="project" value="InterPro"/>
</dbReference>
<dbReference type="PANTHER" id="PTHR43877">
    <property type="entry name" value="AMINOALKYLPHOSPHONATE N-ACETYLTRANSFERASE-RELATED-RELATED"/>
    <property type="match status" value="1"/>
</dbReference>
<sequence length="172" mass="19449">MTEGTFSIRVLSPEDAIQYRIFRLTALKRYPHLFRADADEEAQKPLASTERRLKESPANRWTGAFDASRNLIGCIGFRREPGIKRRHIGQVLGLQIAPQWQRRGIATALLQDVIAQASSLGISQIELSLTLPNEAAEKLYDRLGFVTYGLERDALRVGGQSHDKQHRQLKLD</sequence>
<dbReference type="RefSeq" id="WP_133613809.1">
    <property type="nucleotide sequence ID" value="NZ_SNYW01000008.1"/>
</dbReference>